<evidence type="ECO:0000259" key="9">
    <source>
        <dbReference type="PROSITE" id="PS51379"/>
    </source>
</evidence>
<dbReference type="Gene3D" id="3.30.70.2740">
    <property type="match status" value="1"/>
</dbReference>
<dbReference type="InterPro" id="IPR004113">
    <property type="entry name" value="FAD-bd_oxidored_4_C"/>
</dbReference>
<dbReference type="PROSITE" id="PS51257">
    <property type="entry name" value="PROKAR_LIPOPROTEIN"/>
    <property type="match status" value="1"/>
</dbReference>
<keyword evidence="5" id="KW-0560">Oxidoreductase</keyword>
<feature type="domain" description="4Fe-4S ferredoxin-type" evidence="9">
    <location>
        <begin position="707"/>
        <end position="737"/>
    </location>
</feature>
<dbReference type="PROSITE" id="PS00198">
    <property type="entry name" value="4FE4S_FER_1"/>
    <property type="match status" value="1"/>
</dbReference>
<evidence type="ECO:0000256" key="1">
    <source>
        <dbReference type="ARBA" id="ARBA00001974"/>
    </source>
</evidence>
<dbReference type="SUPFAM" id="SSF46548">
    <property type="entry name" value="alpha-helical ferredoxin"/>
    <property type="match status" value="1"/>
</dbReference>
<dbReference type="InterPro" id="IPR036318">
    <property type="entry name" value="FAD-bd_PCMH-like_sf"/>
</dbReference>
<dbReference type="PANTHER" id="PTHR11748:SF119">
    <property type="entry name" value="D-2-HYDROXYGLUTARATE DEHYDROGENASE"/>
    <property type="match status" value="1"/>
</dbReference>
<evidence type="ECO:0000313" key="11">
    <source>
        <dbReference type="EMBL" id="MFC2993427.1"/>
    </source>
</evidence>
<keyword evidence="12" id="KW-1185">Reference proteome</keyword>
<dbReference type="InterPro" id="IPR016164">
    <property type="entry name" value="FAD-linked_Oxase-like_C"/>
</dbReference>
<feature type="compositionally biased region" description="Low complexity" evidence="8">
    <location>
        <begin position="552"/>
        <end position="569"/>
    </location>
</feature>
<evidence type="ECO:0000259" key="10">
    <source>
        <dbReference type="PROSITE" id="PS51387"/>
    </source>
</evidence>
<reference evidence="12" key="1">
    <citation type="journal article" date="2019" name="Int. J. Syst. Evol. Microbiol.">
        <title>The Global Catalogue of Microorganisms (GCM) 10K type strain sequencing project: providing services to taxonomists for standard genome sequencing and annotation.</title>
        <authorList>
            <consortium name="The Broad Institute Genomics Platform"/>
            <consortium name="The Broad Institute Genome Sequencing Center for Infectious Disease"/>
            <person name="Wu L."/>
            <person name="Ma J."/>
        </authorList>
    </citation>
    <scope>NUCLEOTIDE SEQUENCE [LARGE SCALE GENOMIC DNA]</scope>
    <source>
        <strain evidence="12">KCTC 52660</strain>
    </source>
</reference>
<dbReference type="InterPro" id="IPR016166">
    <property type="entry name" value="FAD-bd_PCMH"/>
</dbReference>
<evidence type="ECO:0000256" key="5">
    <source>
        <dbReference type="ARBA" id="ARBA00023002"/>
    </source>
</evidence>
<gene>
    <name evidence="11" type="ORF">ACFODV_15510</name>
</gene>
<dbReference type="Pfam" id="PF01565">
    <property type="entry name" value="FAD_binding_4"/>
    <property type="match status" value="1"/>
</dbReference>
<accession>A0ABV7B7K6</accession>
<comment type="cofactor">
    <cofactor evidence="1">
        <name>FAD</name>
        <dbReference type="ChEBI" id="CHEBI:57692"/>
    </cofactor>
</comment>
<keyword evidence="2" id="KW-0285">Flavoprotein</keyword>
<dbReference type="Proteomes" id="UP001595386">
    <property type="component" value="Unassembled WGS sequence"/>
</dbReference>
<dbReference type="InterPro" id="IPR017896">
    <property type="entry name" value="4Fe4S_Fe-S-bd"/>
</dbReference>
<dbReference type="SUPFAM" id="SSF56176">
    <property type="entry name" value="FAD-binding/transporter-associated domain-like"/>
    <property type="match status" value="1"/>
</dbReference>
<proteinExistence type="predicted"/>
<sequence length="1071" mass="116757">MIARLDTADAVTTAGLTASCSKPYLSFLEALREAGFEGEIAPDFAARTVQATDNSIYQRLPQAVLYPKHAEDLERLARLAAKPEHRRVVLTPRGGGTGTNGQSLTDGLVVDVSRHMNHILDIDVKNRRVRVQAGVVKDQLNAALKPHGLFFAPDLSTSNRATIGGMISTDASGQGSCEYGKTRHHVLALDTVLLGGERLESRPVEHGELATLCERDDATGRAYRTAREIIDTQGELIAATFPPLNRCLTGYDLAHLRDDHGRLDMNSLLCGSEGSLGFLNEAVLNVLPIPKHSTLVNVRYAGFMDALRDANALMASDARPTSIETVDDTVLMLAMDDFVWDSVAEFFPSGGETPVRGINLVEFNDDDPERLADRVAAFCRHLEADASVQRLGFTLAKGRPQIQRVYAMRKRAVGLLGNAKGEKRPIPFVEDTAVPPEHLADFIAEFRAALDVRGLEYGMFGHVDAGVLHVRPAIDMKDPKQERLIREVSDEVAELTHKYGGLLWGEHGKGVRSEYAPKFFGELYPSLQRVKAAFDPHNQLNPGKIATPFSITPDAAGTGSTPPAAAGTGSPPPDAGDAAEAEPVRWVDPGLLAIDGVPTRGQFDRTIDEKVWQAHAATVYCNGNGACYNYDPNDAMCPSWKATRDRIHSPKGRASLIREWLRLQGEAGIDLVEESRKKKAEGAWGFAKRFPRRTLNTLRRRREADFSHEVYDAMAGCLACKSCAGQCPVKVNVPDSRSQFLEVYHGRYLRPLRDYLIGGTEFMLPALSRIAPAYNALIGNRLVDRLLAGPVGMVDSPRLSRARLTKQLDAWGVARATPTSLGLLTEAQKARSVVIVQDAFTSHFEAKLVMDIVELLSRLDVRVFVAPFSPNGKPLHVQGFLGAFERTASQQANRLRTLADFGVPLVGIDPAMTLTYRQEYVKALGPEAIPEVLMLQEWLVTRSQTLASHLAPSGQSLDAPGFKLLSHCTETTNAPGSPKAWQQVFAAFGLELTLVNTGCCGMSGTYGHEARNLDTSKTIYAQSWQPVVEGEANAGKLLATGYSCRSQVKRLSGTALPHPLQGLLEVLRRAG</sequence>
<feature type="domain" description="FAD-binding PCMH-type" evidence="10">
    <location>
        <begin position="57"/>
        <end position="289"/>
    </location>
</feature>
<keyword evidence="4" id="KW-0274">FAD</keyword>
<evidence type="ECO:0000256" key="3">
    <source>
        <dbReference type="ARBA" id="ARBA00022723"/>
    </source>
</evidence>
<evidence type="ECO:0000256" key="8">
    <source>
        <dbReference type="SAM" id="MobiDB-lite"/>
    </source>
</evidence>
<evidence type="ECO:0000256" key="4">
    <source>
        <dbReference type="ARBA" id="ARBA00022827"/>
    </source>
</evidence>
<dbReference type="PROSITE" id="PS51387">
    <property type="entry name" value="FAD_PCMH"/>
    <property type="match status" value="1"/>
</dbReference>
<keyword evidence="7" id="KW-0411">Iron-sulfur</keyword>
<comment type="caution">
    <text evidence="11">The sequence shown here is derived from an EMBL/GenBank/DDBJ whole genome shotgun (WGS) entry which is preliminary data.</text>
</comment>
<dbReference type="InterPro" id="IPR017900">
    <property type="entry name" value="4Fe4S_Fe_S_CS"/>
</dbReference>
<evidence type="ECO:0000256" key="2">
    <source>
        <dbReference type="ARBA" id="ARBA00022630"/>
    </source>
</evidence>
<dbReference type="EMBL" id="JBHRSQ010000037">
    <property type="protein sequence ID" value="MFC2993427.1"/>
    <property type="molecule type" value="Genomic_DNA"/>
</dbReference>
<organism evidence="11 12">
    <name type="scientific">Halomonas tibetensis</name>
    <dbReference type="NCBI Taxonomy" id="2259590"/>
    <lineage>
        <taxon>Bacteria</taxon>
        <taxon>Pseudomonadati</taxon>
        <taxon>Pseudomonadota</taxon>
        <taxon>Gammaproteobacteria</taxon>
        <taxon>Oceanospirillales</taxon>
        <taxon>Halomonadaceae</taxon>
        <taxon>Halomonas</taxon>
    </lineage>
</organism>
<keyword evidence="3" id="KW-0479">Metal-binding</keyword>
<dbReference type="PROSITE" id="PS51379">
    <property type="entry name" value="4FE4S_FER_2"/>
    <property type="match status" value="1"/>
</dbReference>
<dbReference type="PANTHER" id="PTHR11748">
    <property type="entry name" value="D-LACTATE DEHYDROGENASE"/>
    <property type="match status" value="1"/>
</dbReference>
<protein>
    <submittedName>
        <fullName evidence="11">FAD-binding and (Fe-S)-binding domain-containing protein</fullName>
    </submittedName>
</protein>
<dbReference type="RefSeq" id="WP_379761046.1">
    <property type="nucleotide sequence ID" value="NZ_JBHRSQ010000037.1"/>
</dbReference>
<dbReference type="SUPFAM" id="SSF55103">
    <property type="entry name" value="FAD-linked oxidases, C-terminal domain"/>
    <property type="match status" value="1"/>
</dbReference>
<dbReference type="InterPro" id="IPR016169">
    <property type="entry name" value="FAD-bd_PCMH_sub2"/>
</dbReference>
<keyword evidence="6" id="KW-0408">Iron</keyword>
<dbReference type="Gene3D" id="3.30.465.10">
    <property type="match status" value="1"/>
</dbReference>
<evidence type="ECO:0000256" key="6">
    <source>
        <dbReference type="ARBA" id="ARBA00023004"/>
    </source>
</evidence>
<dbReference type="InterPro" id="IPR006094">
    <property type="entry name" value="Oxid_FAD_bind_N"/>
</dbReference>
<name>A0ABV7B7K6_9GAMM</name>
<evidence type="ECO:0000313" key="12">
    <source>
        <dbReference type="Proteomes" id="UP001595386"/>
    </source>
</evidence>
<evidence type="ECO:0000256" key="7">
    <source>
        <dbReference type="ARBA" id="ARBA00023014"/>
    </source>
</evidence>
<feature type="region of interest" description="Disordered" evidence="8">
    <location>
        <begin position="544"/>
        <end position="580"/>
    </location>
</feature>
<dbReference type="Pfam" id="PF02913">
    <property type="entry name" value="FAD-oxidase_C"/>
    <property type="match status" value="1"/>
</dbReference>